<dbReference type="Pfam" id="PF02679">
    <property type="entry name" value="ComA"/>
    <property type="match status" value="2"/>
</dbReference>
<evidence type="ECO:0000313" key="3">
    <source>
        <dbReference type="Proteomes" id="UP000298416"/>
    </source>
</evidence>
<dbReference type="InterPro" id="IPR003830">
    <property type="entry name" value="ComA_synth"/>
</dbReference>
<dbReference type="SUPFAM" id="SSF102110">
    <property type="entry name" value="(2r)-phospho-3-sulfolactate synthase ComA"/>
    <property type="match status" value="1"/>
</dbReference>
<evidence type="ECO:0000313" key="2">
    <source>
        <dbReference type="EMBL" id="KAG6383612.1"/>
    </source>
</evidence>
<evidence type="ECO:0008006" key="4">
    <source>
        <dbReference type="Google" id="ProtNLM"/>
    </source>
</evidence>
<reference evidence="2" key="1">
    <citation type="submission" date="2018-01" db="EMBL/GenBank/DDBJ databases">
        <authorList>
            <person name="Mao J.F."/>
        </authorList>
    </citation>
    <scope>NUCLEOTIDE SEQUENCE</scope>
    <source>
        <strain evidence="2">Huo1</strain>
        <tissue evidence="2">Leaf</tissue>
    </source>
</reference>
<accession>A0A8X8YXN6</accession>
<evidence type="ECO:0000256" key="1">
    <source>
        <dbReference type="ARBA" id="ARBA00010424"/>
    </source>
</evidence>
<gene>
    <name evidence="2" type="ORF">SASPL_156624</name>
</gene>
<dbReference type="InterPro" id="IPR036112">
    <property type="entry name" value="ComA_synth_sf"/>
</dbReference>
<protein>
    <recommendedName>
        <fullName evidence="4">Phosphosulfolactate synthase</fullName>
    </recommendedName>
</protein>
<dbReference type="Proteomes" id="UP000298416">
    <property type="component" value="Unassembled WGS sequence"/>
</dbReference>
<reference evidence="2" key="2">
    <citation type="submission" date="2020-08" db="EMBL/GenBank/DDBJ databases">
        <title>Plant Genome Project.</title>
        <authorList>
            <person name="Zhang R.-G."/>
        </authorList>
    </citation>
    <scope>NUCLEOTIDE SEQUENCE</scope>
    <source>
        <strain evidence="2">Huo1</strain>
        <tissue evidence="2">Leaf</tissue>
    </source>
</reference>
<sequence>MASYRWKTFFEEEDRPEKPRRYGVTEMRGPHHSLFSQNLLQDVFDSMGQFVDGLKFAGGSHSLMPKSYIKEVTDLAHKHNVYVSSGDWAEYLQRGGPSAFKEYIECSTSTSEVSPVIPILYVKHFIGLRALRGRDIIAKVVSRLGLEKTMFEASNPKTSEWFIKQYGPHVNLFVDHSQVMDLECLRGCNLGKDHVSVLGSSYYRF</sequence>
<dbReference type="InterPro" id="IPR013785">
    <property type="entry name" value="Aldolase_TIM"/>
</dbReference>
<name>A0A8X8YXN6_SALSN</name>
<comment type="similarity">
    <text evidence="1">Belongs to the phosphosulfolactate synthase family.</text>
</comment>
<organism evidence="2">
    <name type="scientific">Salvia splendens</name>
    <name type="common">Scarlet sage</name>
    <dbReference type="NCBI Taxonomy" id="180675"/>
    <lineage>
        <taxon>Eukaryota</taxon>
        <taxon>Viridiplantae</taxon>
        <taxon>Streptophyta</taxon>
        <taxon>Embryophyta</taxon>
        <taxon>Tracheophyta</taxon>
        <taxon>Spermatophyta</taxon>
        <taxon>Magnoliopsida</taxon>
        <taxon>eudicotyledons</taxon>
        <taxon>Gunneridae</taxon>
        <taxon>Pentapetalae</taxon>
        <taxon>asterids</taxon>
        <taxon>lamiids</taxon>
        <taxon>Lamiales</taxon>
        <taxon>Lamiaceae</taxon>
        <taxon>Nepetoideae</taxon>
        <taxon>Mentheae</taxon>
        <taxon>Salviinae</taxon>
        <taxon>Salvia</taxon>
        <taxon>Salvia subgen. Calosphace</taxon>
        <taxon>core Calosphace</taxon>
    </lineage>
</organism>
<proteinExistence type="inferred from homology"/>
<dbReference type="PANTHER" id="PTHR48413">
    <property type="match status" value="1"/>
</dbReference>
<comment type="caution">
    <text evidence="2">The sequence shown here is derived from an EMBL/GenBank/DDBJ whole genome shotgun (WGS) entry which is preliminary data.</text>
</comment>
<dbReference type="PANTHER" id="PTHR48413:SF1">
    <property type="entry name" value="PROTEIN HEAT-STRESS-ASSOCIATED 32"/>
    <property type="match status" value="1"/>
</dbReference>
<dbReference type="Gene3D" id="3.20.20.70">
    <property type="entry name" value="Aldolase class I"/>
    <property type="match status" value="2"/>
</dbReference>
<dbReference type="EMBL" id="PNBA02000488">
    <property type="protein sequence ID" value="KAG6383612.1"/>
    <property type="molecule type" value="Genomic_DNA"/>
</dbReference>
<dbReference type="AlphaFoldDB" id="A0A8X8YXN6"/>
<keyword evidence="3" id="KW-1185">Reference proteome</keyword>